<feature type="region of interest" description="Disordered" evidence="6">
    <location>
        <begin position="539"/>
        <end position="558"/>
    </location>
</feature>
<dbReference type="GO" id="GO:0022857">
    <property type="term" value="F:transmembrane transporter activity"/>
    <property type="evidence" value="ECO:0000318"/>
    <property type="project" value="GO_Central"/>
</dbReference>
<feature type="transmembrane region" description="Helical" evidence="7">
    <location>
        <begin position="420"/>
        <end position="440"/>
    </location>
</feature>
<comment type="subcellular location">
    <subcellularLocation>
        <location evidence="1">Membrane</location>
        <topology evidence="1">Multi-pass membrane protein</topology>
    </subcellularLocation>
</comment>
<evidence type="ECO:0000256" key="7">
    <source>
        <dbReference type="SAM" id="Phobius"/>
    </source>
</evidence>
<dbReference type="RefSeq" id="XP_042922782.1">
    <property type="nucleotide sequence ID" value="XM_043064214.1"/>
</dbReference>
<feature type="compositionally biased region" description="Gly residues" evidence="6">
    <location>
        <begin position="543"/>
        <end position="555"/>
    </location>
</feature>
<dbReference type="InterPro" id="IPR036259">
    <property type="entry name" value="MFS_trans_sf"/>
</dbReference>
<feature type="transmembrane region" description="Helical" evidence="7">
    <location>
        <begin position="477"/>
        <end position="502"/>
    </location>
</feature>
<feature type="transmembrane region" description="Helical" evidence="7">
    <location>
        <begin position="59"/>
        <end position="78"/>
    </location>
</feature>
<dbReference type="PaxDb" id="3055-EDP05863"/>
<feature type="transmembrane region" description="Helical" evidence="7">
    <location>
        <begin position="115"/>
        <end position="136"/>
    </location>
</feature>
<dbReference type="KEGG" id="cre:CHLRE_07g332650v5"/>
<feature type="transmembrane region" description="Helical" evidence="7">
    <location>
        <begin position="514"/>
        <end position="531"/>
    </location>
</feature>
<evidence type="ECO:0000256" key="3">
    <source>
        <dbReference type="ARBA" id="ARBA00022692"/>
    </source>
</evidence>
<dbReference type="ExpressionAtlas" id="A0A2K3DK18">
    <property type="expression patterns" value="baseline"/>
</dbReference>
<dbReference type="SUPFAM" id="SSF103473">
    <property type="entry name" value="MFS general substrate transporter"/>
    <property type="match status" value="1"/>
</dbReference>
<dbReference type="Pfam" id="PF07690">
    <property type="entry name" value="MFS_1"/>
    <property type="match status" value="1"/>
</dbReference>
<protein>
    <recommendedName>
        <fullName evidence="10">Major facilitator superfamily (MFS) profile domain-containing protein</fullName>
    </recommendedName>
</protein>
<keyword evidence="3 7" id="KW-0812">Transmembrane</keyword>
<dbReference type="GeneID" id="5715939"/>
<keyword evidence="5 7" id="KW-0472">Membrane</keyword>
<evidence type="ECO:0000256" key="1">
    <source>
        <dbReference type="ARBA" id="ARBA00004141"/>
    </source>
</evidence>
<feature type="transmembrane region" description="Helical" evidence="7">
    <location>
        <begin position="446"/>
        <end position="465"/>
    </location>
</feature>
<evidence type="ECO:0000313" key="8">
    <source>
        <dbReference type="EMBL" id="PNW80861.1"/>
    </source>
</evidence>
<dbReference type="PANTHER" id="PTHR43791">
    <property type="entry name" value="PERMEASE-RELATED"/>
    <property type="match status" value="1"/>
</dbReference>
<dbReference type="STRING" id="3055.A0A2K3DK18"/>
<evidence type="ECO:0000256" key="2">
    <source>
        <dbReference type="ARBA" id="ARBA00022448"/>
    </source>
</evidence>
<organism evidence="8 9">
    <name type="scientific">Chlamydomonas reinhardtii</name>
    <name type="common">Chlamydomonas smithii</name>
    <dbReference type="NCBI Taxonomy" id="3055"/>
    <lineage>
        <taxon>Eukaryota</taxon>
        <taxon>Viridiplantae</taxon>
        <taxon>Chlorophyta</taxon>
        <taxon>core chlorophytes</taxon>
        <taxon>Chlorophyceae</taxon>
        <taxon>CS clade</taxon>
        <taxon>Chlamydomonadales</taxon>
        <taxon>Chlamydomonadaceae</taxon>
        <taxon>Chlamydomonas</taxon>
    </lineage>
</organism>
<dbReference type="InterPro" id="IPR011701">
    <property type="entry name" value="MFS"/>
</dbReference>
<dbReference type="GO" id="GO:0016020">
    <property type="term" value="C:membrane"/>
    <property type="evidence" value="ECO:0000318"/>
    <property type="project" value="GO_Central"/>
</dbReference>
<feature type="transmembrane region" description="Helical" evidence="7">
    <location>
        <begin position="20"/>
        <end position="39"/>
    </location>
</feature>
<dbReference type="Gramene" id="PNW80861">
    <property type="protein sequence ID" value="PNW80861"/>
    <property type="gene ID" value="CHLRE_07g332650v5"/>
</dbReference>
<feature type="transmembrane region" description="Helical" evidence="7">
    <location>
        <begin position="90"/>
        <end position="109"/>
    </location>
</feature>
<proteinExistence type="predicted"/>
<gene>
    <name evidence="8" type="ORF">CHLRE_07g332650v5</name>
</gene>
<keyword evidence="2" id="KW-0813">Transport</keyword>
<feature type="transmembrane region" description="Helical" evidence="7">
    <location>
        <begin position="202"/>
        <end position="227"/>
    </location>
</feature>
<dbReference type="InParanoid" id="A0A2K3DK18"/>
<evidence type="ECO:0000313" key="9">
    <source>
        <dbReference type="Proteomes" id="UP000006906"/>
    </source>
</evidence>
<keyword evidence="9" id="KW-1185">Reference proteome</keyword>
<feature type="transmembrane region" description="Helical" evidence="7">
    <location>
        <begin position="172"/>
        <end position="196"/>
    </location>
</feature>
<evidence type="ECO:0000256" key="5">
    <source>
        <dbReference type="ARBA" id="ARBA00023136"/>
    </source>
</evidence>
<evidence type="ECO:0000256" key="4">
    <source>
        <dbReference type="ARBA" id="ARBA00022989"/>
    </source>
</evidence>
<evidence type="ECO:0008006" key="10">
    <source>
        <dbReference type="Google" id="ProtNLM"/>
    </source>
</evidence>
<dbReference type="OrthoDB" id="196786at2759"/>
<evidence type="ECO:0000256" key="6">
    <source>
        <dbReference type="SAM" id="MobiDB-lite"/>
    </source>
</evidence>
<dbReference type="EMBL" id="CM008968">
    <property type="protein sequence ID" value="PNW80861.1"/>
    <property type="molecule type" value="Genomic_DNA"/>
</dbReference>
<dbReference type="PANTHER" id="PTHR43791:SF36">
    <property type="entry name" value="TRANSPORTER, PUTATIVE (AFU_ORTHOLOGUE AFUA_6G08340)-RELATED"/>
    <property type="match status" value="1"/>
</dbReference>
<dbReference type="Gene3D" id="1.20.1250.20">
    <property type="entry name" value="MFS general substrate transporter like domains"/>
    <property type="match status" value="2"/>
</dbReference>
<dbReference type="FunFam" id="1.20.1250.20:FF:001093">
    <property type="entry name" value="Predicted protein"/>
    <property type="match status" value="1"/>
</dbReference>
<sequence>MFEPVSITPSITAASVYRKVSWAILPLFCLISGACYIDRTNLAFASLQLNRDLGFNAQVYGLGSGMFFLGYSLFMIPSNALVTKLGAPRLLGILVTTWGCVAASFTSLTSARQFYWLRFLLGAAEAGAFPGMWYYLGASSWGAGFQQLPVLPSGPDDGAALRHGGRGGAANVLSAPLAAALLALGGAGGLAGWQWLFLLEGLATVALGVVTASCLPPSLSAAGFLTGHERHWLMQRMEAAGGGGSVVGGSSSGALLAGVSDRGAGSSSSAGCCGGGGRSPLLEALSNGRVWYVAAMGLLKNMASHGILFWAPIITKALLEHRDMDPVQLDWTRHRGGDVVATAGQPVGLGAAGELEDGDPLEGGAGAAGGAGGGLGGGGAAAAAHINTAAVLLTGIPFACAAVMSLWLGRRSQAKHERSLHLAVPYLGAGLLLASLPRLAAASPPLALAAVSVAVACVQGTNSIINSYVPLVCPPGSAAVPLAMALYNAVANLGGLLGPWLVGELVWRGGGYGDAFRVLGAVMGAAAVMAWRTRRWPRVNGPSSGGGAHESGGPLGSKNSLELEEAVSF</sequence>
<feature type="transmembrane region" description="Helical" evidence="7">
    <location>
        <begin position="389"/>
        <end position="408"/>
    </location>
</feature>
<dbReference type="AlphaFoldDB" id="A0A2K3DK18"/>
<accession>A0A2K3DK18</accession>
<keyword evidence="4 7" id="KW-1133">Transmembrane helix</keyword>
<name>A0A2K3DK18_CHLRE</name>
<dbReference type="Proteomes" id="UP000006906">
    <property type="component" value="Chromosome 7"/>
</dbReference>
<reference evidence="8 9" key="1">
    <citation type="journal article" date="2007" name="Science">
        <title>The Chlamydomonas genome reveals the evolution of key animal and plant functions.</title>
        <authorList>
            <person name="Merchant S.S."/>
            <person name="Prochnik S.E."/>
            <person name="Vallon O."/>
            <person name="Harris E.H."/>
            <person name="Karpowicz S.J."/>
            <person name="Witman G.B."/>
            <person name="Terry A."/>
            <person name="Salamov A."/>
            <person name="Fritz-Laylin L.K."/>
            <person name="Marechal-Drouard L."/>
            <person name="Marshall W.F."/>
            <person name="Qu L.H."/>
            <person name="Nelson D.R."/>
            <person name="Sanderfoot A.A."/>
            <person name="Spalding M.H."/>
            <person name="Kapitonov V.V."/>
            <person name="Ren Q."/>
            <person name="Ferris P."/>
            <person name="Lindquist E."/>
            <person name="Shapiro H."/>
            <person name="Lucas S.M."/>
            <person name="Grimwood J."/>
            <person name="Schmutz J."/>
            <person name="Cardol P."/>
            <person name="Cerutti H."/>
            <person name="Chanfreau G."/>
            <person name="Chen C.L."/>
            <person name="Cognat V."/>
            <person name="Croft M.T."/>
            <person name="Dent R."/>
            <person name="Dutcher S."/>
            <person name="Fernandez E."/>
            <person name="Fukuzawa H."/>
            <person name="Gonzalez-Ballester D."/>
            <person name="Gonzalez-Halphen D."/>
            <person name="Hallmann A."/>
            <person name="Hanikenne M."/>
            <person name="Hippler M."/>
            <person name="Inwood W."/>
            <person name="Jabbari K."/>
            <person name="Kalanon M."/>
            <person name="Kuras R."/>
            <person name="Lefebvre P.A."/>
            <person name="Lemaire S.D."/>
            <person name="Lobanov A.V."/>
            <person name="Lohr M."/>
            <person name="Manuell A."/>
            <person name="Meier I."/>
            <person name="Mets L."/>
            <person name="Mittag M."/>
            <person name="Mittelmeier T."/>
            <person name="Moroney J.V."/>
            <person name="Moseley J."/>
            <person name="Napoli C."/>
            <person name="Nedelcu A.M."/>
            <person name="Niyogi K."/>
            <person name="Novoselov S.V."/>
            <person name="Paulsen I.T."/>
            <person name="Pazour G."/>
            <person name="Purton S."/>
            <person name="Ral J.P."/>
            <person name="Riano-Pachon D.M."/>
            <person name="Riekhof W."/>
            <person name="Rymarquis L."/>
            <person name="Schroda M."/>
            <person name="Stern D."/>
            <person name="Umen J."/>
            <person name="Willows R."/>
            <person name="Wilson N."/>
            <person name="Zimmer S.L."/>
            <person name="Allmer J."/>
            <person name="Balk J."/>
            <person name="Bisova K."/>
            <person name="Chen C.J."/>
            <person name="Elias M."/>
            <person name="Gendler K."/>
            <person name="Hauser C."/>
            <person name="Lamb M.R."/>
            <person name="Ledford H."/>
            <person name="Long J.C."/>
            <person name="Minagawa J."/>
            <person name="Page M.D."/>
            <person name="Pan J."/>
            <person name="Pootakham W."/>
            <person name="Roje S."/>
            <person name="Rose A."/>
            <person name="Stahlberg E."/>
            <person name="Terauchi A.M."/>
            <person name="Yang P."/>
            <person name="Ball S."/>
            <person name="Bowler C."/>
            <person name="Dieckmann C.L."/>
            <person name="Gladyshev V.N."/>
            <person name="Green P."/>
            <person name="Jorgensen R."/>
            <person name="Mayfield S."/>
            <person name="Mueller-Roeber B."/>
            <person name="Rajamani S."/>
            <person name="Sayre R.T."/>
            <person name="Brokstein P."/>
            <person name="Dubchak I."/>
            <person name="Goodstein D."/>
            <person name="Hornick L."/>
            <person name="Huang Y.W."/>
            <person name="Jhaveri J."/>
            <person name="Luo Y."/>
            <person name="Martinez D."/>
            <person name="Ngau W.C."/>
            <person name="Otillar B."/>
            <person name="Poliakov A."/>
            <person name="Porter A."/>
            <person name="Szajkowski L."/>
            <person name="Werner G."/>
            <person name="Zhou K."/>
            <person name="Grigoriev I.V."/>
            <person name="Rokhsar D.S."/>
            <person name="Grossman A.R."/>
        </authorList>
    </citation>
    <scope>NUCLEOTIDE SEQUENCE [LARGE SCALE GENOMIC DNA]</scope>
    <source>
        <strain evidence="9">CC-503</strain>
    </source>
</reference>